<comment type="function">
    <text evidence="5">An accessory protein needed during the final step in the assembly of 30S ribosomal subunit, possibly for assembly of the head region. Essential for efficient processing of 16S rRNA. May be needed both before and after RbfA during the maturation of 16S rRNA. It has affinity for free ribosomal 30S subunits but not for 70S ribosomes.</text>
</comment>
<dbReference type="InterPro" id="IPR056792">
    <property type="entry name" value="PRC_RimM"/>
</dbReference>
<dbReference type="Pfam" id="PF01782">
    <property type="entry name" value="RimM"/>
    <property type="match status" value="1"/>
</dbReference>
<dbReference type="GO" id="GO:0043022">
    <property type="term" value="F:ribosome binding"/>
    <property type="evidence" value="ECO:0007669"/>
    <property type="project" value="InterPro"/>
</dbReference>
<comment type="subcellular location">
    <subcellularLocation>
        <location evidence="5">Cytoplasm</location>
    </subcellularLocation>
</comment>
<dbReference type="InterPro" id="IPR002676">
    <property type="entry name" value="RimM_N"/>
</dbReference>
<dbReference type="Gene3D" id="2.30.30.240">
    <property type="entry name" value="PRC-barrel domain"/>
    <property type="match status" value="1"/>
</dbReference>
<dbReference type="PANTHER" id="PTHR33692:SF1">
    <property type="entry name" value="RIBOSOME MATURATION FACTOR RIMM"/>
    <property type="match status" value="1"/>
</dbReference>
<comment type="domain">
    <text evidence="5">The PRC barrel domain binds ribosomal protein uS19.</text>
</comment>
<dbReference type="Pfam" id="PF24986">
    <property type="entry name" value="PRC_RimM"/>
    <property type="match status" value="1"/>
</dbReference>
<dbReference type="STRING" id="1255658.FM114_06945"/>
<accession>A0A1R4JDQ1</accession>
<dbReference type="SUPFAM" id="SSF50447">
    <property type="entry name" value="Translation proteins"/>
    <property type="match status" value="1"/>
</dbReference>
<proteinExistence type="inferred from homology"/>
<dbReference type="EMBL" id="FUKQ01000026">
    <property type="protein sequence ID" value="SJN30146.1"/>
    <property type="molecule type" value="Genomic_DNA"/>
</dbReference>
<keyword evidence="3 5" id="KW-0698">rRNA processing</keyword>
<keyword evidence="4 5" id="KW-0143">Chaperone</keyword>
<feature type="domain" description="RimM N-terminal" evidence="6">
    <location>
        <begin position="8"/>
        <end position="87"/>
    </location>
</feature>
<dbReference type="GO" id="GO:0005840">
    <property type="term" value="C:ribosome"/>
    <property type="evidence" value="ECO:0007669"/>
    <property type="project" value="InterPro"/>
</dbReference>
<evidence type="ECO:0000313" key="8">
    <source>
        <dbReference type="EMBL" id="SJN30146.1"/>
    </source>
</evidence>
<evidence type="ECO:0000256" key="1">
    <source>
        <dbReference type="ARBA" id="ARBA00022490"/>
    </source>
</evidence>
<dbReference type="SUPFAM" id="SSF50346">
    <property type="entry name" value="PRC-barrel domain"/>
    <property type="match status" value="1"/>
</dbReference>
<gene>
    <name evidence="5" type="primary">rimM</name>
    <name evidence="8" type="ORF">FM114_06945</name>
</gene>
<dbReference type="OrthoDB" id="5381335at2"/>
<keyword evidence="1 5" id="KW-0963">Cytoplasm</keyword>
<evidence type="ECO:0000313" key="9">
    <source>
        <dbReference type="Proteomes" id="UP000188342"/>
    </source>
</evidence>
<evidence type="ECO:0000256" key="5">
    <source>
        <dbReference type="HAMAP-Rule" id="MF_00014"/>
    </source>
</evidence>
<evidence type="ECO:0000256" key="4">
    <source>
        <dbReference type="ARBA" id="ARBA00023186"/>
    </source>
</evidence>
<dbReference type="PANTHER" id="PTHR33692">
    <property type="entry name" value="RIBOSOME MATURATION FACTOR RIMM"/>
    <property type="match status" value="1"/>
</dbReference>
<dbReference type="GO" id="GO:0042274">
    <property type="term" value="P:ribosomal small subunit biogenesis"/>
    <property type="evidence" value="ECO:0007669"/>
    <property type="project" value="UniProtKB-UniRule"/>
</dbReference>
<comment type="similarity">
    <text evidence="5">Belongs to the RimM family.</text>
</comment>
<feature type="domain" description="Ribosome maturation factor RimM PRC barrel" evidence="7">
    <location>
        <begin position="103"/>
        <end position="163"/>
    </location>
</feature>
<sequence>MAASVEVVVGSIGRAHGIRGDVAIDVRTDEPERRFAPGAVLRIEGTQGCLTVEAPRWHSGRFLVHFAELSDRTAVEQARGQVLVVDVDPDELPEEEDEYYDRQLVGLMALRADGSEAGPVVEVVHLPAQDMLCIRTEAGERLVPFVSELVPRVDLAAGTVSLADLPGLLDDDEAEVAE</sequence>
<dbReference type="GO" id="GO:0006364">
    <property type="term" value="P:rRNA processing"/>
    <property type="evidence" value="ECO:0007669"/>
    <property type="project" value="UniProtKB-UniRule"/>
</dbReference>
<dbReference type="NCBIfam" id="TIGR02273">
    <property type="entry name" value="16S_RimM"/>
    <property type="match status" value="1"/>
</dbReference>
<dbReference type="GO" id="GO:0005737">
    <property type="term" value="C:cytoplasm"/>
    <property type="evidence" value="ECO:0007669"/>
    <property type="project" value="UniProtKB-SubCell"/>
</dbReference>
<dbReference type="InterPro" id="IPR011961">
    <property type="entry name" value="RimM"/>
</dbReference>
<dbReference type="RefSeq" id="WP_094764452.1">
    <property type="nucleotide sequence ID" value="NZ_FUKQ01000026.1"/>
</dbReference>
<dbReference type="AlphaFoldDB" id="A0A1R4JDQ1"/>
<dbReference type="InterPro" id="IPR009000">
    <property type="entry name" value="Transl_B-barrel_sf"/>
</dbReference>
<keyword evidence="9" id="KW-1185">Reference proteome</keyword>
<evidence type="ECO:0000256" key="3">
    <source>
        <dbReference type="ARBA" id="ARBA00022552"/>
    </source>
</evidence>
<keyword evidence="2 5" id="KW-0690">Ribosome biogenesis</keyword>
<dbReference type="HAMAP" id="MF_00014">
    <property type="entry name" value="Ribosome_mat_RimM"/>
    <property type="match status" value="1"/>
</dbReference>
<dbReference type="Gene3D" id="2.40.30.60">
    <property type="entry name" value="RimM"/>
    <property type="match status" value="1"/>
</dbReference>
<organism evidence="8 9">
    <name type="scientific">Luteococcus japonicus LSP_Lj1</name>
    <dbReference type="NCBI Taxonomy" id="1255658"/>
    <lineage>
        <taxon>Bacteria</taxon>
        <taxon>Bacillati</taxon>
        <taxon>Actinomycetota</taxon>
        <taxon>Actinomycetes</taxon>
        <taxon>Propionibacteriales</taxon>
        <taxon>Propionibacteriaceae</taxon>
        <taxon>Luteococcus</taxon>
    </lineage>
</organism>
<dbReference type="InterPro" id="IPR011033">
    <property type="entry name" value="PRC_barrel-like_sf"/>
</dbReference>
<protein>
    <recommendedName>
        <fullName evidence="5">Ribosome maturation factor RimM</fullName>
    </recommendedName>
</protein>
<dbReference type="InterPro" id="IPR036976">
    <property type="entry name" value="RimM_N_sf"/>
</dbReference>
<evidence type="ECO:0000259" key="7">
    <source>
        <dbReference type="Pfam" id="PF24986"/>
    </source>
</evidence>
<evidence type="ECO:0000256" key="2">
    <source>
        <dbReference type="ARBA" id="ARBA00022517"/>
    </source>
</evidence>
<name>A0A1R4JDQ1_9ACTN</name>
<evidence type="ECO:0000259" key="6">
    <source>
        <dbReference type="Pfam" id="PF01782"/>
    </source>
</evidence>
<comment type="subunit">
    <text evidence="5">Binds ribosomal protein uS19.</text>
</comment>
<reference evidence="8 9" key="1">
    <citation type="submission" date="2017-02" db="EMBL/GenBank/DDBJ databases">
        <authorList>
            <person name="Peterson S.W."/>
        </authorList>
    </citation>
    <scope>NUCLEOTIDE SEQUENCE [LARGE SCALE GENOMIC DNA]</scope>
    <source>
        <strain evidence="8 9">LSP_Lj1</strain>
    </source>
</reference>
<dbReference type="Proteomes" id="UP000188342">
    <property type="component" value="Unassembled WGS sequence"/>
</dbReference>